<evidence type="ECO:0000313" key="6">
    <source>
        <dbReference type="EMBL" id="OZG64995.1"/>
    </source>
</evidence>
<dbReference type="InterPro" id="IPR010982">
    <property type="entry name" value="Lambda_DNA-bd_dom_sf"/>
</dbReference>
<name>A0A261G179_9BIFI</name>
<dbReference type="CDD" id="cd06267">
    <property type="entry name" value="PBP1_LacI_sugar_binding-like"/>
    <property type="match status" value="1"/>
</dbReference>
<reference evidence="6 7" key="1">
    <citation type="journal article" date="2017" name="BMC Genomics">
        <title>Comparative genomic and phylogenomic analyses of the Bifidobacteriaceae family.</title>
        <authorList>
            <person name="Lugli G.A."/>
            <person name="Milani C."/>
            <person name="Turroni F."/>
            <person name="Duranti S."/>
            <person name="Mancabelli L."/>
            <person name="Mangifesta M."/>
            <person name="Ferrario C."/>
            <person name="Modesto M."/>
            <person name="Mattarelli P."/>
            <person name="Jiri K."/>
            <person name="van Sinderen D."/>
            <person name="Ventura M."/>
        </authorList>
    </citation>
    <scope>NUCLEOTIDE SEQUENCE [LARGE SCALE GENOMIC DNA]</scope>
    <source>
        <strain evidence="6 7">DSM 100202</strain>
    </source>
</reference>
<comment type="caution">
    <text evidence="6">The sequence shown here is derived from an EMBL/GenBank/DDBJ whole genome shotgun (WGS) entry which is preliminary data.</text>
</comment>
<protein>
    <submittedName>
        <fullName evidence="6">LacI family transcriptional regulator</fullName>
    </submittedName>
</protein>
<evidence type="ECO:0000259" key="5">
    <source>
        <dbReference type="PROSITE" id="PS50932"/>
    </source>
</evidence>
<dbReference type="PANTHER" id="PTHR30146">
    <property type="entry name" value="LACI-RELATED TRANSCRIPTIONAL REPRESSOR"/>
    <property type="match status" value="1"/>
</dbReference>
<dbReference type="CDD" id="cd01392">
    <property type="entry name" value="HTH_LacI"/>
    <property type="match status" value="1"/>
</dbReference>
<evidence type="ECO:0000313" key="7">
    <source>
        <dbReference type="Proteomes" id="UP000216074"/>
    </source>
</evidence>
<dbReference type="Pfam" id="PF00356">
    <property type="entry name" value="LacI"/>
    <property type="match status" value="1"/>
</dbReference>
<proteinExistence type="predicted"/>
<dbReference type="PROSITE" id="PS50932">
    <property type="entry name" value="HTH_LACI_2"/>
    <property type="match status" value="1"/>
</dbReference>
<evidence type="ECO:0000256" key="1">
    <source>
        <dbReference type="ARBA" id="ARBA00023015"/>
    </source>
</evidence>
<dbReference type="Proteomes" id="UP000216074">
    <property type="component" value="Unassembled WGS sequence"/>
</dbReference>
<feature type="region of interest" description="Disordered" evidence="4">
    <location>
        <begin position="1"/>
        <end position="24"/>
    </location>
</feature>
<feature type="domain" description="HTH lacI-type" evidence="5">
    <location>
        <begin position="27"/>
        <end position="81"/>
    </location>
</feature>
<dbReference type="SUPFAM" id="SSF47413">
    <property type="entry name" value="lambda repressor-like DNA-binding domains"/>
    <property type="match status" value="1"/>
</dbReference>
<dbReference type="Gene3D" id="3.40.50.2300">
    <property type="match status" value="2"/>
</dbReference>
<keyword evidence="7" id="KW-1185">Reference proteome</keyword>
<dbReference type="InterPro" id="IPR046335">
    <property type="entry name" value="LacI/GalR-like_sensor"/>
</dbReference>
<dbReference type="Pfam" id="PF13377">
    <property type="entry name" value="Peripla_BP_3"/>
    <property type="match status" value="1"/>
</dbReference>
<dbReference type="GO" id="GO:0003700">
    <property type="term" value="F:DNA-binding transcription factor activity"/>
    <property type="evidence" value="ECO:0007669"/>
    <property type="project" value="TreeGrafter"/>
</dbReference>
<evidence type="ECO:0000256" key="4">
    <source>
        <dbReference type="SAM" id="MobiDB-lite"/>
    </source>
</evidence>
<keyword evidence="3" id="KW-0804">Transcription</keyword>
<dbReference type="EMBL" id="MWWY01000015">
    <property type="protein sequence ID" value="OZG64995.1"/>
    <property type="molecule type" value="Genomic_DNA"/>
</dbReference>
<keyword evidence="2" id="KW-0238">DNA-binding</keyword>
<sequence length="379" mass="40954">MMNRMNEQRAAVTEPMHDMEKQSSEPVTLADIAQATGFSTMTVSNALRGKPNVSTANREKIRAAAQAMGYQANVAAMMLRNKRSGIIQVVVDDFEVPFHARIAKYLTQEATKFGYQTLVRQSSSSEREEIRAIKPNPGLVCDGIILDAPNITEDQVIGHVQGRPVLVIGDCASFKRVDSMDTACTDGVAAMVEHLWQQGCRTFRVLGAPRPSGQSEHHDTGKGFGPRRVAAIEQALAGHGITMTSAQYIGGEWTLEGGYEAAGRMLDEPAWQDDLDAGSTPGVICLSDTIALGALRMLSERGVTVPDTVKITGCDGLLTTGFSNPPLTTVEMDVPAMAHSVIKRMVAMIESRNHNEPASPVAHETVPFHLITRESSAVR</sequence>
<organism evidence="6 7">
    <name type="scientific">Bifidobacterium hapali</name>
    <dbReference type="NCBI Taxonomy" id="1630172"/>
    <lineage>
        <taxon>Bacteria</taxon>
        <taxon>Bacillati</taxon>
        <taxon>Actinomycetota</taxon>
        <taxon>Actinomycetes</taxon>
        <taxon>Bifidobacteriales</taxon>
        <taxon>Bifidobacteriaceae</taxon>
        <taxon>Bifidobacterium</taxon>
    </lineage>
</organism>
<gene>
    <name evidence="6" type="ORF">BHAP_0744</name>
</gene>
<dbReference type="PANTHER" id="PTHR30146:SF109">
    <property type="entry name" value="HTH-TYPE TRANSCRIPTIONAL REGULATOR GALS"/>
    <property type="match status" value="1"/>
</dbReference>
<dbReference type="InterPro" id="IPR028082">
    <property type="entry name" value="Peripla_BP_I"/>
</dbReference>
<evidence type="ECO:0000256" key="3">
    <source>
        <dbReference type="ARBA" id="ARBA00023163"/>
    </source>
</evidence>
<dbReference type="AlphaFoldDB" id="A0A261G179"/>
<dbReference type="SUPFAM" id="SSF53822">
    <property type="entry name" value="Periplasmic binding protein-like I"/>
    <property type="match status" value="1"/>
</dbReference>
<accession>A0A261G179</accession>
<keyword evidence="1" id="KW-0805">Transcription regulation</keyword>
<dbReference type="GO" id="GO:0000976">
    <property type="term" value="F:transcription cis-regulatory region binding"/>
    <property type="evidence" value="ECO:0007669"/>
    <property type="project" value="TreeGrafter"/>
</dbReference>
<dbReference type="SMART" id="SM00354">
    <property type="entry name" value="HTH_LACI"/>
    <property type="match status" value="1"/>
</dbReference>
<evidence type="ECO:0000256" key="2">
    <source>
        <dbReference type="ARBA" id="ARBA00023125"/>
    </source>
</evidence>
<dbReference type="Gene3D" id="1.10.260.40">
    <property type="entry name" value="lambda repressor-like DNA-binding domains"/>
    <property type="match status" value="1"/>
</dbReference>
<dbReference type="InterPro" id="IPR000843">
    <property type="entry name" value="HTH_LacI"/>
</dbReference>